<dbReference type="SUPFAM" id="SSF141318">
    <property type="entry name" value="TM0957-like"/>
    <property type="match status" value="1"/>
</dbReference>
<dbReference type="Gene3D" id="1.10.10.1260">
    <property type="entry name" value="Envelope glycoprotein gp160, DUF2291, helical domain"/>
    <property type="match status" value="1"/>
</dbReference>
<protein>
    <recommendedName>
        <fullName evidence="3">Lipoprotein DUF2291</fullName>
    </recommendedName>
</protein>
<reference evidence="2" key="1">
    <citation type="journal article" date="2019" name="Int. J. Syst. Evol. Microbiol.">
        <title>The Global Catalogue of Microorganisms (GCM) 10K type strain sequencing project: providing services to taxonomists for standard genome sequencing and annotation.</title>
        <authorList>
            <consortium name="The Broad Institute Genomics Platform"/>
            <consortium name="The Broad Institute Genome Sequencing Center for Infectious Disease"/>
            <person name="Wu L."/>
            <person name="Ma J."/>
        </authorList>
    </citation>
    <scope>NUCLEOTIDE SEQUENCE [LARGE SCALE GENOMIC DNA]</scope>
    <source>
        <strain evidence="2">CGMCC 1.6375</strain>
    </source>
</reference>
<dbReference type="InterPro" id="IPR014582">
    <property type="entry name" value="UCP033535_lipo"/>
</dbReference>
<gene>
    <name evidence="1" type="ORF">GCM10010967_44400</name>
</gene>
<dbReference type="InterPro" id="IPR036215">
    <property type="entry name" value="TM0957-like_sf"/>
</dbReference>
<sequence>MPKPIRYLIYAAAIALLAYNSVYFKKLDEVKAGTTAFDAAGYAKDFWEKKLTPGLSKAVDLNVLTSLLEADKEKAFNAHSHALGIGNIRYFLVRGQGVVTHVDENEVSVQLTDAGAKTATPHVRIATEYIFGNAVRDASGAIDINAFTNSMDFNNVSAEINRIIRDTVVPPFKSKVRKGDRVVFTGAIELNRGHLQTNDIEVIPVNLQIEKP</sequence>
<evidence type="ECO:0008006" key="3">
    <source>
        <dbReference type="Google" id="ProtNLM"/>
    </source>
</evidence>
<accession>A0ABQ2I9L0</accession>
<organism evidence="1 2">
    <name type="scientific">Dyadobacter beijingensis</name>
    <dbReference type="NCBI Taxonomy" id="365489"/>
    <lineage>
        <taxon>Bacteria</taxon>
        <taxon>Pseudomonadati</taxon>
        <taxon>Bacteroidota</taxon>
        <taxon>Cytophagia</taxon>
        <taxon>Cytophagales</taxon>
        <taxon>Spirosomataceae</taxon>
        <taxon>Dyadobacter</taxon>
    </lineage>
</organism>
<name>A0ABQ2I9L0_9BACT</name>
<proteinExistence type="predicted"/>
<dbReference type="EMBL" id="BMLI01000002">
    <property type="protein sequence ID" value="GGN04547.1"/>
    <property type="molecule type" value="Genomic_DNA"/>
</dbReference>
<keyword evidence="2" id="KW-1185">Reference proteome</keyword>
<evidence type="ECO:0000313" key="2">
    <source>
        <dbReference type="Proteomes" id="UP000632339"/>
    </source>
</evidence>
<dbReference type="Pfam" id="PF10054">
    <property type="entry name" value="DUF2291"/>
    <property type="match status" value="1"/>
</dbReference>
<dbReference type="RefSeq" id="WP_019941057.1">
    <property type="nucleotide sequence ID" value="NZ_BMLI01000002.1"/>
</dbReference>
<comment type="caution">
    <text evidence="1">The sequence shown here is derived from an EMBL/GenBank/DDBJ whole genome shotgun (WGS) entry which is preliminary data.</text>
</comment>
<dbReference type="Gene3D" id="2.40.50.420">
    <property type="entry name" value="Envelope glycoprotein gp160, DUF2291, alpha/beta domain"/>
    <property type="match status" value="1"/>
</dbReference>
<evidence type="ECO:0000313" key="1">
    <source>
        <dbReference type="EMBL" id="GGN04547.1"/>
    </source>
</evidence>
<dbReference type="Proteomes" id="UP000632339">
    <property type="component" value="Unassembled WGS sequence"/>
</dbReference>